<proteinExistence type="predicted"/>
<dbReference type="Proteomes" id="UP001341840">
    <property type="component" value="Unassembled WGS sequence"/>
</dbReference>
<keyword evidence="2" id="KW-1185">Reference proteome</keyword>
<accession>A0ABU6XKN9</accession>
<sequence>MFLLLPRISVDFHAYAWVFILGLELGWPLRAFHAYAWVFYAYPWMNEVCGSQGHIWACLYVTLERELLASHAYVCLLTHMCGKDEAGCHA</sequence>
<reference evidence="1 2" key="1">
    <citation type="journal article" date="2023" name="Plants (Basel)">
        <title>Bridging the Gap: Combining Genomics and Transcriptomics Approaches to Understand Stylosanthes scabra, an Orphan Legume from the Brazilian Caatinga.</title>
        <authorList>
            <person name="Ferreira-Neto J.R.C."/>
            <person name="da Silva M.D."/>
            <person name="Binneck E."/>
            <person name="de Melo N.F."/>
            <person name="da Silva R.H."/>
            <person name="de Melo A.L.T.M."/>
            <person name="Pandolfi V."/>
            <person name="Bustamante F.O."/>
            <person name="Brasileiro-Vidal A.C."/>
            <person name="Benko-Iseppon A.M."/>
        </authorList>
    </citation>
    <scope>NUCLEOTIDE SEQUENCE [LARGE SCALE GENOMIC DNA]</scope>
    <source>
        <tissue evidence="1">Leaves</tissue>
    </source>
</reference>
<name>A0ABU6XKN9_9FABA</name>
<evidence type="ECO:0000313" key="2">
    <source>
        <dbReference type="Proteomes" id="UP001341840"/>
    </source>
</evidence>
<comment type="caution">
    <text evidence="1">The sequence shown here is derived from an EMBL/GenBank/DDBJ whole genome shotgun (WGS) entry which is preliminary data.</text>
</comment>
<gene>
    <name evidence="1" type="ORF">PIB30_068363</name>
</gene>
<evidence type="ECO:0000313" key="1">
    <source>
        <dbReference type="EMBL" id="MED6198637.1"/>
    </source>
</evidence>
<dbReference type="EMBL" id="JASCZI010212180">
    <property type="protein sequence ID" value="MED6198637.1"/>
    <property type="molecule type" value="Genomic_DNA"/>
</dbReference>
<organism evidence="1 2">
    <name type="scientific">Stylosanthes scabra</name>
    <dbReference type="NCBI Taxonomy" id="79078"/>
    <lineage>
        <taxon>Eukaryota</taxon>
        <taxon>Viridiplantae</taxon>
        <taxon>Streptophyta</taxon>
        <taxon>Embryophyta</taxon>
        <taxon>Tracheophyta</taxon>
        <taxon>Spermatophyta</taxon>
        <taxon>Magnoliopsida</taxon>
        <taxon>eudicotyledons</taxon>
        <taxon>Gunneridae</taxon>
        <taxon>Pentapetalae</taxon>
        <taxon>rosids</taxon>
        <taxon>fabids</taxon>
        <taxon>Fabales</taxon>
        <taxon>Fabaceae</taxon>
        <taxon>Papilionoideae</taxon>
        <taxon>50 kb inversion clade</taxon>
        <taxon>dalbergioids sensu lato</taxon>
        <taxon>Dalbergieae</taxon>
        <taxon>Pterocarpus clade</taxon>
        <taxon>Stylosanthes</taxon>
    </lineage>
</organism>
<protein>
    <submittedName>
        <fullName evidence="1">Uncharacterized protein</fullName>
    </submittedName>
</protein>